<organism evidence="1 2">
    <name type="scientific">Haloplasma contractile SSD-17B</name>
    <dbReference type="NCBI Taxonomy" id="1033810"/>
    <lineage>
        <taxon>Bacteria</taxon>
        <taxon>Bacillati</taxon>
        <taxon>Mycoplasmatota</taxon>
        <taxon>Mollicutes</taxon>
        <taxon>Haloplasmatales</taxon>
        <taxon>Haloplasmataceae</taxon>
        <taxon>Haloplasma</taxon>
    </lineage>
</organism>
<dbReference type="Proteomes" id="UP000005707">
    <property type="component" value="Unassembled WGS sequence"/>
</dbReference>
<dbReference type="AlphaFoldDB" id="F7PVK3"/>
<dbReference type="SUPFAM" id="SSF48239">
    <property type="entry name" value="Terpenoid cyclases/Protein prenyltransferases"/>
    <property type="match status" value="1"/>
</dbReference>
<dbReference type="InParanoid" id="F7PVK3"/>
<dbReference type="STRING" id="1033810.HLPCO_001169"/>
<evidence type="ECO:0000313" key="2">
    <source>
        <dbReference type="Proteomes" id="UP000005707"/>
    </source>
</evidence>
<protein>
    <submittedName>
        <fullName evidence="1">Uncharacterized protein</fullName>
    </submittedName>
</protein>
<reference evidence="1 2" key="2">
    <citation type="journal article" date="2013" name="PLoS ONE">
        <title>INDIGO - INtegrated Data Warehouse of MIcrobial GenOmes with Examples from the Red Sea Extremophiles.</title>
        <authorList>
            <person name="Alam I."/>
            <person name="Antunes A."/>
            <person name="Kamau A.A."/>
            <person name="Ba Alawi W."/>
            <person name="Kalkatawi M."/>
            <person name="Stingl U."/>
            <person name="Bajic V.B."/>
        </authorList>
    </citation>
    <scope>NUCLEOTIDE SEQUENCE [LARGE SCALE GENOMIC DNA]</scope>
    <source>
        <strain evidence="1 2">SSD-17B</strain>
    </source>
</reference>
<dbReference type="eggNOG" id="ENOG502Z95C">
    <property type="taxonomic scope" value="Bacteria"/>
</dbReference>
<dbReference type="InterPro" id="IPR008930">
    <property type="entry name" value="Terpenoid_cyclase/PrenylTrfase"/>
</dbReference>
<keyword evidence="2" id="KW-1185">Reference proteome</keyword>
<name>F7PVK3_9MOLU</name>
<accession>F7PVK3</accession>
<gene>
    <name evidence="1" type="ORF">HLPCO_001169</name>
</gene>
<reference evidence="1 2" key="1">
    <citation type="journal article" date="2011" name="J. Bacteriol.">
        <title>Genome sequence of Haloplasma contractile, an unusual contractile bacterium from a deep-sea anoxic brine lake.</title>
        <authorList>
            <person name="Antunes A."/>
            <person name="Alam I."/>
            <person name="El Dorry H."/>
            <person name="Siam R."/>
            <person name="Robertson A."/>
            <person name="Bajic V.B."/>
            <person name="Stingl U."/>
        </authorList>
    </citation>
    <scope>NUCLEOTIDE SEQUENCE [LARGE SCALE GENOMIC DNA]</scope>
    <source>
        <strain evidence="1 2">SSD-17B</strain>
    </source>
</reference>
<dbReference type="EMBL" id="AFNU02000003">
    <property type="protein sequence ID" value="ERJ12829.1"/>
    <property type="molecule type" value="Genomic_DNA"/>
</dbReference>
<dbReference type="RefSeq" id="WP_008825758.1">
    <property type="nucleotide sequence ID" value="NZ_AFNU02000003.1"/>
</dbReference>
<comment type="caution">
    <text evidence="1">The sequence shown here is derived from an EMBL/GenBank/DDBJ whole genome shotgun (WGS) entry which is preliminary data.</text>
</comment>
<evidence type="ECO:0000313" key="1">
    <source>
        <dbReference type="EMBL" id="ERJ12829.1"/>
    </source>
</evidence>
<sequence length="310" mass="36477">MNALSKEVFDKAKQFITNHARPLEVAIFNHHFNNGGINKLIEELKKYQNRDGGFGHALESDVRLPDSSPVCTDRAMRILMDFDHLEEAKELIKSAIHYYETIYDKERNGWFIVSREVNNHPHAPWWHYNEDVGMTIIDHNWGNSSAEIIAYLYKYRTYVKTLNVDELVDFAIHYFTNKKEFKSENEIYCYIYLYKVLPESKQVSLHAAIEQAIDQVIEKDEANYKEYVPAPLDFVPRPKSPRFGISKHAITNHLDFLLDRLKKEGVVNPPWDTEGDRFYKDQMKPAYKEWKGVITLENLILLKNYNRIIC</sequence>
<proteinExistence type="predicted"/>
<dbReference type="OrthoDB" id="3286086at2"/>